<accession>A0A1C9I1E8</accession>
<dbReference type="AlphaFoldDB" id="A0A1C9I1E8"/>
<proteinExistence type="predicted"/>
<sequence length="57" mass="5947">MSAVAECAPVDRLLVLAVAILAGATLLVAVEAHAFCSVFCIHANQMMIETQICSGRS</sequence>
<name>A0A1C9I1E8_RHILT</name>
<dbReference type="GeneID" id="61429141"/>
<reference evidence="1" key="1">
    <citation type="journal article" date="2015" name="BMC Genomics">
        <title>Transcriptome profiling of a Rhizobium leguminosarum bv. trifolii rosR mutant reveals the role of the transcriptional regulator RosR in motility, synthesis of cell-surface components, and other cellular processes.</title>
        <authorList>
            <person name="Rachwal K."/>
            <person name="Matczynska E."/>
            <person name="Janczarek M."/>
        </authorList>
    </citation>
    <scope>NUCLEOTIDE SEQUENCE</scope>
    <source>
        <strain evidence="1">Rt24.2</strain>
    </source>
</reference>
<reference evidence="1" key="2">
    <citation type="journal article" date="2016" name="Front. Microbiol.">
        <title>The Regulatory Protein RosR Affects Rhizobium leguminosarum bv. trifolii Protein Profiles, Cell Surface Properties, and Symbiosis with Clover.</title>
        <authorList>
            <person name="Rachwal K."/>
            <person name="Boguszewska A."/>
            <person name="Kopcinska J."/>
            <person name="Karas M."/>
            <person name="Tchorzewski M."/>
            <person name="Janczarek M."/>
        </authorList>
    </citation>
    <scope>NUCLEOTIDE SEQUENCE</scope>
    <source>
        <strain evidence="1">Rt24.2</strain>
    </source>
</reference>
<protein>
    <submittedName>
        <fullName evidence="1">Uncharacterized protein</fullName>
    </submittedName>
</protein>
<dbReference type="RefSeq" id="WP_018242620.1">
    <property type="nucleotide sequence ID" value="NZ_CP050085.1"/>
</dbReference>
<dbReference type="EMBL" id="KX490387">
    <property type="protein sequence ID" value="AOO92751.1"/>
    <property type="molecule type" value="Genomic_DNA"/>
</dbReference>
<organism evidence="1">
    <name type="scientific">Rhizobium leguminosarum bv. trifolii</name>
    <dbReference type="NCBI Taxonomy" id="386"/>
    <lineage>
        <taxon>Bacteria</taxon>
        <taxon>Pseudomonadati</taxon>
        <taxon>Pseudomonadota</taxon>
        <taxon>Alphaproteobacteria</taxon>
        <taxon>Hyphomicrobiales</taxon>
        <taxon>Rhizobiaceae</taxon>
        <taxon>Rhizobium/Agrobacterium group</taxon>
        <taxon>Rhizobium</taxon>
    </lineage>
</organism>
<evidence type="ECO:0000313" key="1">
    <source>
        <dbReference type="EMBL" id="AOO92751.1"/>
    </source>
</evidence>